<feature type="chain" id="PRO_5043370628" evidence="7">
    <location>
        <begin position="23"/>
        <end position="347"/>
    </location>
</feature>
<keyword evidence="4" id="KW-0378">Hydrolase</keyword>
<dbReference type="InterPro" id="IPR013201">
    <property type="entry name" value="Prot_inhib_I29"/>
</dbReference>
<keyword evidence="3 7" id="KW-0732">Signal</keyword>
<dbReference type="Pfam" id="PF08246">
    <property type="entry name" value="Inhibitor_I29"/>
    <property type="match status" value="1"/>
</dbReference>
<keyword evidence="11" id="KW-1185">Reference proteome</keyword>
<comment type="similarity">
    <text evidence="1">Belongs to the peptidase C1 family.</text>
</comment>
<gene>
    <name evidence="10" type="ORF">OLC1_LOCUS9888</name>
</gene>
<proteinExistence type="inferred from homology"/>
<dbReference type="PANTHER" id="PTHR12411">
    <property type="entry name" value="CYSTEINE PROTEASE FAMILY C1-RELATED"/>
    <property type="match status" value="1"/>
</dbReference>
<keyword evidence="5" id="KW-0788">Thiol protease</keyword>
<dbReference type="InterPro" id="IPR038765">
    <property type="entry name" value="Papain-like_cys_pep_sf"/>
</dbReference>
<dbReference type="InterPro" id="IPR039417">
    <property type="entry name" value="Peptidase_C1A_papain-like"/>
</dbReference>
<dbReference type="InterPro" id="IPR000169">
    <property type="entry name" value="Pept_cys_AS"/>
</dbReference>
<dbReference type="InterPro" id="IPR013128">
    <property type="entry name" value="Peptidase_C1A"/>
</dbReference>
<evidence type="ECO:0000256" key="4">
    <source>
        <dbReference type="ARBA" id="ARBA00022801"/>
    </source>
</evidence>
<dbReference type="GO" id="GO:0008234">
    <property type="term" value="F:cysteine-type peptidase activity"/>
    <property type="evidence" value="ECO:0007669"/>
    <property type="project" value="UniProtKB-KW"/>
</dbReference>
<dbReference type="Proteomes" id="UP001161247">
    <property type="component" value="Chromosome 3"/>
</dbReference>
<accession>A0AAV1CYE1</accession>
<name>A0AAV1CYE1_OLDCO</name>
<dbReference type="Gene3D" id="3.90.70.10">
    <property type="entry name" value="Cysteine proteinases"/>
    <property type="match status" value="1"/>
</dbReference>
<dbReference type="InterPro" id="IPR025661">
    <property type="entry name" value="Pept_asp_AS"/>
</dbReference>
<evidence type="ECO:0000256" key="7">
    <source>
        <dbReference type="SAM" id="SignalP"/>
    </source>
</evidence>
<evidence type="ECO:0000259" key="9">
    <source>
        <dbReference type="SMART" id="SM00848"/>
    </source>
</evidence>
<keyword evidence="6" id="KW-1015">Disulfide bond</keyword>
<feature type="domain" description="Cathepsin propeptide inhibitor" evidence="9">
    <location>
        <begin position="37"/>
        <end position="94"/>
    </location>
</feature>
<feature type="signal peptide" evidence="7">
    <location>
        <begin position="1"/>
        <end position="22"/>
    </location>
</feature>
<organism evidence="10 11">
    <name type="scientific">Oldenlandia corymbosa var. corymbosa</name>
    <dbReference type="NCBI Taxonomy" id="529605"/>
    <lineage>
        <taxon>Eukaryota</taxon>
        <taxon>Viridiplantae</taxon>
        <taxon>Streptophyta</taxon>
        <taxon>Embryophyta</taxon>
        <taxon>Tracheophyta</taxon>
        <taxon>Spermatophyta</taxon>
        <taxon>Magnoliopsida</taxon>
        <taxon>eudicotyledons</taxon>
        <taxon>Gunneridae</taxon>
        <taxon>Pentapetalae</taxon>
        <taxon>asterids</taxon>
        <taxon>lamiids</taxon>
        <taxon>Gentianales</taxon>
        <taxon>Rubiaceae</taxon>
        <taxon>Rubioideae</taxon>
        <taxon>Spermacoceae</taxon>
        <taxon>Hedyotis-Oldenlandia complex</taxon>
        <taxon>Oldenlandia</taxon>
    </lineage>
</organism>
<evidence type="ECO:0000313" key="10">
    <source>
        <dbReference type="EMBL" id="CAI9099960.1"/>
    </source>
</evidence>
<dbReference type="InterPro" id="IPR000668">
    <property type="entry name" value="Peptidase_C1A_C"/>
</dbReference>
<dbReference type="PROSITE" id="PS00139">
    <property type="entry name" value="THIOL_PROTEASE_CYS"/>
    <property type="match status" value="1"/>
</dbReference>
<reference evidence="10" key="1">
    <citation type="submission" date="2023-03" db="EMBL/GenBank/DDBJ databases">
        <authorList>
            <person name="Julca I."/>
        </authorList>
    </citation>
    <scope>NUCLEOTIDE SEQUENCE</scope>
</reference>
<dbReference type="EMBL" id="OX459120">
    <property type="protein sequence ID" value="CAI9099960.1"/>
    <property type="molecule type" value="Genomic_DNA"/>
</dbReference>
<evidence type="ECO:0000256" key="3">
    <source>
        <dbReference type="ARBA" id="ARBA00022729"/>
    </source>
</evidence>
<dbReference type="GO" id="GO:0006508">
    <property type="term" value="P:proteolysis"/>
    <property type="evidence" value="ECO:0007669"/>
    <property type="project" value="UniProtKB-KW"/>
</dbReference>
<evidence type="ECO:0000256" key="1">
    <source>
        <dbReference type="ARBA" id="ARBA00008455"/>
    </source>
</evidence>
<dbReference type="SUPFAM" id="SSF54001">
    <property type="entry name" value="Cysteine proteinases"/>
    <property type="match status" value="1"/>
</dbReference>
<dbReference type="Pfam" id="PF00112">
    <property type="entry name" value="Peptidase_C1"/>
    <property type="match status" value="1"/>
</dbReference>
<evidence type="ECO:0000259" key="8">
    <source>
        <dbReference type="SMART" id="SM00645"/>
    </source>
</evidence>
<evidence type="ECO:0000256" key="6">
    <source>
        <dbReference type="ARBA" id="ARBA00023157"/>
    </source>
</evidence>
<dbReference type="InterPro" id="IPR025660">
    <property type="entry name" value="Pept_his_AS"/>
</dbReference>
<dbReference type="PROSITE" id="PS00640">
    <property type="entry name" value="THIOL_PROTEASE_ASN"/>
    <property type="match status" value="1"/>
</dbReference>
<feature type="domain" description="Peptidase C1A papain C-terminal" evidence="8">
    <location>
        <begin position="129"/>
        <end position="346"/>
    </location>
</feature>
<dbReference type="PROSITE" id="PS00639">
    <property type="entry name" value="THIOL_PROTEASE_HIS"/>
    <property type="match status" value="1"/>
</dbReference>
<evidence type="ECO:0000256" key="2">
    <source>
        <dbReference type="ARBA" id="ARBA00022670"/>
    </source>
</evidence>
<dbReference type="CDD" id="cd02248">
    <property type="entry name" value="Peptidase_C1A"/>
    <property type="match status" value="1"/>
</dbReference>
<dbReference type="PRINTS" id="PR00705">
    <property type="entry name" value="PAPAIN"/>
</dbReference>
<dbReference type="SMART" id="SM00645">
    <property type="entry name" value="Pept_C1"/>
    <property type="match status" value="1"/>
</dbReference>
<sequence>MAPIFNMLITLLLLAATVASEATTSSNINELAIAQTFKNWKEMYGHEYKDDVEQARRFEIFKDNLEFIQSFNKEGNHSYVMGLNDFSDLTFEEFISRYGGYKPSAKERIEESVTTTTSFGDDENVDSCIPSRIDWRELGAVTHIKNQGGCGSCWAFSAVGALEGIHQIKTGELVTLSEQELVDCDFRSGGCRGGLMTLAFQYLVERKGITSAENYPYVGYKEDGSCYIPLTRNITATIKAYKEVPPNKESALMKAVVRQPVSVAIAANQYFMHYKSGIFDGPCETNLNHGIVTIGYNEDDKGNKYWIVKNSWGVSWGEKGFGRMMRDIDDQEQGLCGIAMKASYPIV</sequence>
<dbReference type="AlphaFoldDB" id="A0AAV1CYE1"/>
<evidence type="ECO:0000313" key="11">
    <source>
        <dbReference type="Proteomes" id="UP001161247"/>
    </source>
</evidence>
<keyword evidence="2" id="KW-0645">Protease</keyword>
<dbReference type="SMART" id="SM00848">
    <property type="entry name" value="Inhibitor_I29"/>
    <property type="match status" value="1"/>
</dbReference>
<protein>
    <submittedName>
        <fullName evidence="10">OLC1v1036863C1</fullName>
    </submittedName>
</protein>
<dbReference type="FunFam" id="3.90.70.10:FF:000067">
    <property type="entry name" value="Senescence-specific cysteine protease"/>
    <property type="match status" value="1"/>
</dbReference>
<evidence type="ECO:0000256" key="5">
    <source>
        <dbReference type="ARBA" id="ARBA00022807"/>
    </source>
</evidence>